<dbReference type="InParanoid" id="A0A218ZH66"/>
<feature type="compositionally biased region" description="Polar residues" evidence="1">
    <location>
        <begin position="18"/>
        <end position="30"/>
    </location>
</feature>
<evidence type="ECO:0000313" key="3">
    <source>
        <dbReference type="Proteomes" id="UP000242519"/>
    </source>
</evidence>
<evidence type="ECO:0000313" key="2">
    <source>
        <dbReference type="EMBL" id="OWP06506.1"/>
    </source>
</evidence>
<keyword evidence="3" id="KW-1185">Reference proteome</keyword>
<comment type="caution">
    <text evidence="2">The sequence shown here is derived from an EMBL/GenBank/DDBJ whole genome shotgun (WGS) entry which is preliminary data.</text>
</comment>
<dbReference type="AlphaFoldDB" id="A0A218ZH66"/>
<feature type="region of interest" description="Disordered" evidence="1">
    <location>
        <begin position="114"/>
        <end position="162"/>
    </location>
</feature>
<gene>
    <name evidence="2" type="ORF">B2J93_9279</name>
</gene>
<dbReference type="Proteomes" id="UP000242519">
    <property type="component" value="Unassembled WGS sequence"/>
</dbReference>
<protein>
    <submittedName>
        <fullName evidence="2">Uncharacterized protein</fullName>
    </submittedName>
</protein>
<reference evidence="2 3" key="1">
    <citation type="submission" date="2017-04" db="EMBL/GenBank/DDBJ databases">
        <title>Draft genome sequence of Marssonina coronaria NL1: causal agent of apple blotch.</title>
        <authorList>
            <person name="Cheng Q."/>
        </authorList>
    </citation>
    <scope>NUCLEOTIDE SEQUENCE [LARGE SCALE GENOMIC DNA]</scope>
    <source>
        <strain evidence="2 3">NL1</strain>
    </source>
</reference>
<sequence length="215" mass="22974">MAISPPTGDTSWERPSRRSSGNTPADSPSSILREAFYDLSPALSRKGGSTASIRPRDPAWRLLVPPAASNAPRSRSGWGRRVGDLERIRCDMPGLDVDSTPNPRPAHCELMEAEQRRSERAPPKQIPSICVPKPRRRRGPVADERAQNPKQNPTYSGPRGGAGPRERICWVGVGVLIPFTGAGLGVVRGGFSSSPIHAALSTAARCHPSAGDGYG</sequence>
<accession>A0A218ZH66</accession>
<evidence type="ECO:0000256" key="1">
    <source>
        <dbReference type="SAM" id="MobiDB-lite"/>
    </source>
</evidence>
<proteinExistence type="predicted"/>
<name>A0A218ZH66_9HELO</name>
<feature type="region of interest" description="Disordered" evidence="1">
    <location>
        <begin position="1"/>
        <end position="79"/>
    </location>
</feature>
<dbReference type="EMBL" id="MZNU01000046">
    <property type="protein sequence ID" value="OWP06506.1"/>
    <property type="molecule type" value="Genomic_DNA"/>
</dbReference>
<organism evidence="2 3">
    <name type="scientific">Diplocarpon coronariae</name>
    <dbReference type="NCBI Taxonomy" id="2795749"/>
    <lineage>
        <taxon>Eukaryota</taxon>
        <taxon>Fungi</taxon>
        <taxon>Dikarya</taxon>
        <taxon>Ascomycota</taxon>
        <taxon>Pezizomycotina</taxon>
        <taxon>Leotiomycetes</taxon>
        <taxon>Helotiales</taxon>
        <taxon>Drepanopezizaceae</taxon>
        <taxon>Diplocarpon</taxon>
    </lineage>
</organism>